<comment type="similarity">
    <text evidence="6">Belongs to the peptidase M24A family. Methionine aminopeptidase type 1 subfamily.</text>
</comment>
<evidence type="ECO:0000256" key="7">
    <source>
        <dbReference type="RuleBase" id="RU003653"/>
    </source>
</evidence>
<evidence type="ECO:0000256" key="3">
    <source>
        <dbReference type="ARBA" id="ARBA00022670"/>
    </source>
</evidence>
<evidence type="ECO:0000256" key="4">
    <source>
        <dbReference type="ARBA" id="ARBA00022723"/>
    </source>
</evidence>
<dbReference type="InterPro" id="IPR000994">
    <property type="entry name" value="Pept_M24"/>
</dbReference>
<comment type="caution">
    <text evidence="9">The sequence shown here is derived from an EMBL/GenBank/DDBJ whole genome shotgun (WGS) entry which is preliminary data.</text>
</comment>
<dbReference type="GO" id="GO:0004239">
    <property type="term" value="F:initiator methionyl aminopeptidase activity"/>
    <property type="evidence" value="ECO:0007669"/>
    <property type="project" value="UniProtKB-UniRule"/>
</dbReference>
<keyword evidence="10" id="KW-1185">Reference proteome</keyword>
<feature type="binding site" evidence="6">
    <location>
        <position position="86"/>
    </location>
    <ligand>
        <name>substrate</name>
    </ligand>
</feature>
<sequence>MRGRAKSRPQVPLLGRDGLAAMRRAGRLAAATLDMIGAEVATGVATDRLDTLCHDFIRDHGARPAPLGYQGYPRATCISVGEVVCHGIPGPRRLAEGDIVNIDVTVVLDGWYGDTSRMYWVGAASEAARRLCQVTFEALWRGIRAVRPGATLGDLGHAVQVHAEAHGCSVVRDYCGHGIGRRFHQPPTVLHHGKPGRGMSLEPGMSFTIEPMLNLGGHEVDVLEDGWTVVTKDASLSAQFEHTVVVTETGVEVMTLSPEGQHHPPW</sequence>
<dbReference type="Gene3D" id="3.90.230.10">
    <property type="entry name" value="Creatinase/methionine aminopeptidase superfamily"/>
    <property type="match status" value="1"/>
</dbReference>
<organism evidence="9 10">
    <name type="scientific">Marinimicrococcus flavescens</name>
    <dbReference type="NCBI Taxonomy" id="3031815"/>
    <lineage>
        <taxon>Bacteria</taxon>
        <taxon>Pseudomonadati</taxon>
        <taxon>Pseudomonadota</taxon>
        <taxon>Alphaproteobacteria</taxon>
        <taxon>Geminicoccales</taxon>
        <taxon>Geminicoccaceae</taxon>
        <taxon>Marinimicrococcus</taxon>
    </lineage>
</organism>
<dbReference type="EC" id="3.4.11.18" evidence="6 7"/>
<feature type="binding site" evidence="6">
    <location>
        <position position="177"/>
    </location>
    <ligand>
        <name>a divalent metal cation</name>
        <dbReference type="ChEBI" id="CHEBI:60240"/>
        <label>2</label>
        <note>catalytic</note>
    </ligand>
</feature>
<feature type="binding site" evidence="6">
    <location>
        <position position="114"/>
    </location>
    <ligand>
        <name>a divalent metal cation</name>
        <dbReference type="ChEBI" id="CHEBI:60240"/>
        <label>1</label>
    </ligand>
</feature>
<feature type="binding site" evidence="6">
    <location>
        <position position="103"/>
    </location>
    <ligand>
        <name>a divalent metal cation</name>
        <dbReference type="ChEBI" id="CHEBI:60240"/>
        <label>1</label>
    </ligand>
</feature>
<feature type="binding site" evidence="6">
    <location>
        <position position="241"/>
    </location>
    <ligand>
        <name>a divalent metal cation</name>
        <dbReference type="ChEBI" id="CHEBI:60240"/>
        <label>2</label>
        <note>catalytic</note>
    </ligand>
</feature>
<name>A0AAP3XPS5_9PROT</name>
<dbReference type="InterPro" id="IPR001714">
    <property type="entry name" value="Pept_M24_MAP"/>
</dbReference>
<comment type="cofactor">
    <cofactor evidence="6">
        <name>Co(2+)</name>
        <dbReference type="ChEBI" id="CHEBI:48828"/>
    </cofactor>
    <cofactor evidence="6">
        <name>Zn(2+)</name>
        <dbReference type="ChEBI" id="CHEBI:29105"/>
    </cofactor>
    <cofactor evidence="6">
        <name>Mn(2+)</name>
        <dbReference type="ChEBI" id="CHEBI:29035"/>
    </cofactor>
    <cofactor evidence="6">
        <name>Fe(2+)</name>
        <dbReference type="ChEBI" id="CHEBI:29033"/>
    </cofactor>
    <text evidence="6">Binds 2 divalent metal cations per subunit. Has a high-affinity and a low affinity metal-binding site. The true nature of the physiological cofactor is under debate. The enzyme is active with cobalt, zinc, manganese or divalent iron ions. Most likely, methionine aminopeptidases function as mononuclear Fe(2+)-metalloproteases under physiological conditions, and the catalytically relevant metal-binding site has been assigned to the histidine-containing high-affinity site.</text>
</comment>
<dbReference type="HAMAP" id="MF_01974">
    <property type="entry name" value="MetAP_1"/>
    <property type="match status" value="1"/>
</dbReference>
<dbReference type="PANTHER" id="PTHR43330:SF27">
    <property type="entry name" value="METHIONINE AMINOPEPTIDASE"/>
    <property type="match status" value="1"/>
</dbReference>
<dbReference type="PROSITE" id="PS00680">
    <property type="entry name" value="MAP_1"/>
    <property type="match status" value="1"/>
</dbReference>
<keyword evidence="2 6" id="KW-0031">Aminopeptidase</keyword>
<feature type="binding site" evidence="6">
    <location>
        <position position="241"/>
    </location>
    <ligand>
        <name>a divalent metal cation</name>
        <dbReference type="ChEBI" id="CHEBI:60240"/>
        <label>1</label>
    </ligand>
</feature>
<dbReference type="NCBIfam" id="TIGR00500">
    <property type="entry name" value="met_pdase_I"/>
    <property type="match status" value="1"/>
</dbReference>
<evidence type="ECO:0000256" key="2">
    <source>
        <dbReference type="ARBA" id="ARBA00022438"/>
    </source>
</evidence>
<accession>A0AAP3XPS5</accession>
<comment type="catalytic activity">
    <reaction evidence="6 7">
        <text>Release of N-terminal amino acids, preferentially methionine, from peptides and arylamides.</text>
        <dbReference type="EC" id="3.4.11.18"/>
    </reaction>
</comment>
<evidence type="ECO:0000256" key="6">
    <source>
        <dbReference type="HAMAP-Rule" id="MF_01974"/>
    </source>
</evidence>
<keyword evidence="4 6" id="KW-0479">Metal-binding</keyword>
<reference evidence="9 10" key="1">
    <citation type="submission" date="2023-03" db="EMBL/GenBank/DDBJ databases">
        <title>YIM 152171 draft genome.</title>
        <authorList>
            <person name="Yang Z."/>
        </authorList>
    </citation>
    <scope>NUCLEOTIDE SEQUENCE [LARGE SCALE GENOMIC DNA]</scope>
    <source>
        <strain evidence="9 10">YIM 152171</strain>
    </source>
</reference>
<dbReference type="InterPro" id="IPR002467">
    <property type="entry name" value="Pept_M24A_MAP1"/>
</dbReference>
<comment type="function">
    <text evidence="1 6">Removes the N-terminal methionine from nascent proteins. The N-terminal methionine is often cleaved when the second residue in the primary sequence is small and uncharged (Met-Ala-, Cys, Gly, Pro, Ser, Thr, or Val). Requires deformylation of the N(alpha)-formylated initiator methionine before it can be hydrolyzed.</text>
</comment>
<keyword evidence="3 6" id="KW-0645">Protease</keyword>
<dbReference type="PRINTS" id="PR00599">
    <property type="entry name" value="MAPEPTIDASE"/>
</dbReference>
<dbReference type="GO" id="GO:0046872">
    <property type="term" value="F:metal ion binding"/>
    <property type="evidence" value="ECO:0007669"/>
    <property type="project" value="UniProtKB-UniRule"/>
</dbReference>
<comment type="subunit">
    <text evidence="6">Monomer.</text>
</comment>
<feature type="binding site" evidence="6">
    <location>
        <position position="210"/>
    </location>
    <ligand>
        <name>a divalent metal cation</name>
        <dbReference type="ChEBI" id="CHEBI:60240"/>
        <label>2</label>
        <note>catalytic</note>
    </ligand>
</feature>
<dbReference type="AlphaFoldDB" id="A0AAP3XPS5"/>
<gene>
    <name evidence="6 9" type="primary">map</name>
    <name evidence="9" type="ORF">PZ740_05195</name>
</gene>
<dbReference type="CDD" id="cd01086">
    <property type="entry name" value="MetAP1"/>
    <property type="match status" value="1"/>
</dbReference>
<evidence type="ECO:0000313" key="10">
    <source>
        <dbReference type="Proteomes" id="UP001301140"/>
    </source>
</evidence>
<dbReference type="GO" id="GO:0006508">
    <property type="term" value="P:proteolysis"/>
    <property type="evidence" value="ECO:0007669"/>
    <property type="project" value="UniProtKB-KW"/>
</dbReference>
<keyword evidence="5 6" id="KW-0378">Hydrolase</keyword>
<protein>
    <recommendedName>
        <fullName evidence="6 7">Methionine aminopeptidase</fullName>
        <shortName evidence="6">MAP</shortName>
        <shortName evidence="6">MetAP</shortName>
        <ecNumber evidence="6 7">3.4.11.18</ecNumber>
    </recommendedName>
    <alternativeName>
        <fullName evidence="6">Peptidase M</fullName>
    </alternativeName>
</protein>
<dbReference type="Pfam" id="PF00557">
    <property type="entry name" value="Peptidase_M24"/>
    <property type="match status" value="1"/>
</dbReference>
<evidence type="ECO:0000313" key="9">
    <source>
        <dbReference type="EMBL" id="MDF1585779.1"/>
    </source>
</evidence>
<feature type="binding site" evidence="6">
    <location>
        <position position="184"/>
    </location>
    <ligand>
        <name>substrate</name>
    </ligand>
</feature>
<dbReference type="GO" id="GO:0005829">
    <property type="term" value="C:cytosol"/>
    <property type="evidence" value="ECO:0007669"/>
    <property type="project" value="TreeGrafter"/>
</dbReference>
<dbReference type="PANTHER" id="PTHR43330">
    <property type="entry name" value="METHIONINE AMINOPEPTIDASE"/>
    <property type="match status" value="1"/>
</dbReference>
<dbReference type="EMBL" id="JARGEQ010000040">
    <property type="protein sequence ID" value="MDF1585779.1"/>
    <property type="molecule type" value="Genomic_DNA"/>
</dbReference>
<evidence type="ECO:0000259" key="8">
    <source>
        <dbReference type="Pfam" id="PF00557"/>
    </source>
</evidence>
<dbReference type="Proteomes" id="UP001301140">
    <property type="component" value="Unassembled WGS sequence"/>
</dbReference>
<dbReference type="InterPro" id="IPR036005">
    <property type="entry name" value="Creatinase/aminopeptidase-like"/>
</dbReference>
<evidence type="ECO:0000256" key="1">
    <source>
        <dbReference type="ARBA" id="ARBA00002521"/>
    </source>
</evidence>
<evidence type="ECO:0000256" key="5">
    <source>
        <dbReference type="ARBA" id="ARBA00022801"/>
    </source>
</evidence>
<dbReference type="SUPFAM" id="SSF55920">
    <property type="entry name" value="Creatinase/aminopeptidase"/>
    <property type="match status" value="1"/>
</dbReference>
<feature type="binding site" evidence="6">
    <location>
        <position position="114"/>
    </location>
    <ligand>
        <name>a divalent metal cation</name>
        <dbReference type="ChEBI" id="CHEBI:60240"/>
        <label>2</label>
        <note>catalytic</note>
    </ligand>
</feature>
<dbReference type="GO" id="GO:0070006">
    <property type="term" value="F:metalloaminopeptidase activity"/>
    <property type="evidence" value="ECO:0007669"/>
    <property type="project" value="UniProtKB-UniRule"/>
</dbReference>
<dbReference type="RefSeq" id="WP_407660464.1">
    <property type="nucleotide sequence ID" value="NZ_JARGEQ010000040.1"/>
</dbReference>
<proteinExistence type="inferred from homology"/>
<feature type="domain" description="Peptidase M24" evidence="8">
    <location>
        <begin position="21"/>
        <end position="248"/>
    </location>
</feature>